<dbReference type="InterPro" id="IPR050179">
    <property type="entry name" value="Trans_hexapeptide_repeat"/>
</dbReference>
<keyword evidence="3" id="KW-0677">Repeat</keyword>
<dbReference type="GO" id="GO:0046677">
    <property type="term" value="P:response to antibiotic"/>
    <property type="evidence" value="ECO:0007669"/>
    <property type="project" value="UniProtKB-KW"/>
</dbReference>
<keyword evidence="4" id="KW-0046">Antibiotic resistance</keyword>
<evidence type="ECO:0000256" key="1">
    <source>
        <dbReference type="ARBA" id="ARBA00007274"/>
    </source>
</evidence>
<dbReference type="Proteomes" id="UP000271624">
    <property type="component" value="Unassembled WGS sequence"/>
</dbReference>
<comment type="caution">
    <text evidence="6">The sequence shown here is derived from an EMBL/GenBank/DDBJ whole genome shotgun (WGS) entry which is preliminary data.</text>
</comment>
<dbReference type="InterPro" id="IPR001451">
    <property type="entry name" value="Hexapep"/>
</dbReference>
<evidence type="ECO:0000313" key="6">
    <source>
        <dbReference type="EMBL" id="RUS97588.1"/>
    </source>
</evidence>
<dbReference type="GO" id="GO:0031470">
    <property type="term" value="C:carboxysome"/>
    <property type="evidence" value="ECO:0007669"/>
    <property type="project" value="UniProtKB-ARBA"/>
</dbReference>
<dbReference type="AlphaFoldDB" id="A0A433UUT1"/>
<dbReference type="Pfam" id="PF00132">
    <property type="entry name" value="Hexapep"/>
    <property type="match status" value="1"/>
</dbReference>
<organism evidence="6 7">
    <name type="scientific">Dulcicalothrix desertica PCC 7102</name>
    <dbReference type="NCBI Taxonomy" id="232991"/>
    <lineage>
        <taxon>Bacteria</taxon>
        <taxon>Bacillati</taxon>
        <taxon>Cyanobacteriota</taxon>
        <taxon>Cyanophyceae</taxon>
        <taxon>Nostocales</taxon>
        <taxon>Calotrichaceae</taxon>
        <taxon>Dulcicalothrix</taxon>
    </lineage>
</organism>
<evidence type="ECO:0000256" key="5">
    <source>
        <dbReference type="ARBA" id="ARBA00023315"/>
    </source>
</evidence>
<keyword evidence="5" id="KW-0012">Acyltransferase</keyword>
<evidence type="ECO:0000256" key="2">
    <source>
        <dbReference type="ARBA" id="ARBA00022679"/>
    </source>
</evidence>
<dbReference type="InterPro" id="IPR018357">
    <property type="entry name" value="Hexapep_transf_CS"/>
</dbReference>
<reference evidence="6" key="2">
    <citation type="journal article" date="2019" name="Genome Biol. Evol.">
        <title>Day and night: Metabolic profiles and evolutionary relationships of six axenic non-marine cyanobacteria.</title>
        <authorList>
            <person name="Will S.E."/>
            <person name="Henke P."/>
            <person name="Boedeker C."/>
            <person name="Huang S."/>
            <person name="Brinkmann H."/>
            <person name="Rohde M."/>
            <person name="Jarek M."/>
            <person name="Friedl T."/>
            <person name="Seufert S."/>
            <person name="Schumacher M."/>
            <person name="Overmann J."/>
            <person name="Neumann-Schaal M."/>
            <person name="Petersen J."/>
        </authorList>
    </citation>
    <scope>NUCLEOTIDE SEQUENCE [LARGE SCALE GENOMIC DNA]</scope>
    <source>
        <strain evidence="6">PCC 7102</strain>
    </source>
</reference>
<dbReference type="RefSeq" id="WP_127086356.1">
    <property type="nucleotide sequence ID" value="NZ_RSCL01000031.1"/>
</dbReference>
<dbReference type="CDD" id="cd03349">
    <property type="entry name" value="LbH_XAT"/>
    <property type="match status" value="1"/>
</dbReference>
<comment type="similarity">
    <text evidence="1">Belongs to the transferase hexapeptide repeat family.</text>
</comment>
<name>A0A433UUT1_9CYAN</name>
<evidence type="ECO:0000256" key="3">
    <source>
        <dbReference type="ARBA" id="ARBA00022737"/>
    </source>
</evidence>
<dbReference type="GO" id="GO:0016746">
    <property type="term" value="F:acyltransferase activity"/>
    <property type="evidence" value="ECO:0007669"/>
    <property type="project" value="UniProtKB-KW"/>
</dbReference>
<dbReference type="PANTHER" id="PTHR43300:SF11">
    <property type="entry name" value="ACETYLTRANSFERASE RV3034C-RELATED"/>
    <property type="match status" value="1"/>
</dbReference>
<dbReference type="OrthoDB" id="9801697at2"/>
<evidence type="ECO:0000313" key="7">
    <source>
        <dbReference type="Proteomes" id="UP000271624"/>
    </source>
</evidence>
<protein>
    <submittedName>
        <fullName evidence="6">Vat family streptogramin A O-acetyltransferase</fullName>
    </submittedName>
</protein>
<evidence type="ECO:0000256" key="4">
    <source>
        <dbReference type="ARBA" id="ARBA00023251"/>
    </source>
</evidence>
<accession>A0A433UUT1</accession>
<dbReference type="InterPro" id="IPR011004">
    <property type="entry name" value="Trimer_LpxA-like_sf"/>
</dbReference>
<dbReference type="NCBIfam" id="NF000311">
    <property type="entry name" value="Vat_ABCDEFH"/>
    <property type="match status" value="1"/>
</dbReference>
<sequence length="210" mass="23800">MQYPDPKLTHPMEGFPQVCFIKNTVTNPNIIIGDYTYYDDPEDSENFERNVLYHFPFIGDKLIIGKFCAIARGVKFIMNGANHKMSGFSTYPFQIFGNGWERVMPESDEFPFKGDTIIGNDVWIGYEALIMPGVKIGDGAIIAAKSVVTKNIPPYTIAGGNPINILRQRFPDETIKILLDIAWWNWDIEKITRNLEKIVGADIEALKTCM</sequence>
<keyword evidence="7" id="KW-1185">Reference proteome</keyword>
<dbReference type="PROSITE" id="PS00101">
    <property type="entry name" value="HEXAPEP_TRANSFERASES"/>
    <property type="match status" value="1"/>
</dbReference>
<dbReference type="PANTHER" id="PTHR43300">
    <property type="entry name" value="ACETYLTRANSFERASE"/>
    <property type="match status" value="1"/>
</dbReference>
<keyword evidence="2 6" id="KW-0808">Transferase</keyword>
<proteinExistence type="inferred from homology"/>
<dbReference type="FunFam" id="2.160.10.10:FF:000037">
    <property type="entry name" value="Streptogramin A acetyltransferase"/>
    <property type="match status" value="1"/>
</dbReference>
<dbReference type="SUPFAM" id="SSF51161">
    <property type="entry name" value="Trimeric LpxA-like enzymes"/>
    <property type="match status" value="1"/>
</dbReference>
<dbReference type="GO" id="GO:0043886">
    <property type="term" value="F:structural constituent of carboxysome shell"/>
    <property type="evidence" value="ECO:0007669"/>
    <property type="project" value="UniProtKB-ARBA"/>
</dbReference>
<dbReference type="EMBL" id="RSCL01000031">
    <property type="protein sequence ID" value="RUS97588.1"/>
    <property type="molecule type" value="Genomic_DNA"/>
</dbReference>
<reference evidence="6" key="1">
    <citation type="submission" date="2018-12" db="EMBL/GenBank/DDBJ databases">
        <authorList>
            <person name="Will S."/>
            <person name="Neumann-Schaal M."/>
            <person name="Henke P."/>
        </authorList>
    </citation>
    <scope>NUCLEOTIDE SEQUENCE</scope>
    <source>
        <strain evidence="6">PCC 7102</strain>
    </source>
</reference>
<dbReference type="Gene3D" id="2.160.10.10">
    <property type="entry name" value="Hexapeptide repeat proteins"/>
    <property type="match status" value="1"/>
</dbReference>
<gene>
    <name evidence="6" type="primary">satA</name>
    <name evidence="6" type="ORF">DSM106972_083250</name>
</gene>